<protein>
    <recommendedName>
        <fullName evidence="1">CRAL-TRIO domain-containing protein</fullName>
    </recommendedName>
</protein>
<dbReference type="Pfam" id="PF00650">
    <property type="entry name" value="CRAL_TRIO"/>
    <property type="match status" value="1"/>
</dbReference>
<dbReference type="PANTHER" id="PTHR10174">
    <property type="entry name" value="ALPHA-TOCOPHEROL TRANSFER PROTEIN-RELATED"/>
    <property type="match status" value="1"/>
</dbReference>
<dbReference type="PROSITE" id="PS50191">
    <property type="entry name" value="CRAL_TRIO"/>
    <property type="match status" value="1"/>
</dbReference>
<dbReference type="AlphaFoldDB" id="A0A8J2RC90"/>
<evidence type="ECO:0000313" key="3">
    <source>
        <dbReference type="Proteomes" id="UP000789390"/>
    </source>
</evidence>
<dbReference type="GO" id="GO:1902936">
    <property type="term" value="F:phosphatidylinositol bisphosphate binding"/>
    <property type="evidence" value="ECO:0007669"/>
    <property type="project" value="TreeGrafter"/>
</dbReference>
<dbReference type="SUPFAM" id="SSF52087">
    <property type="entry name" value="CRAL/TRIO domain"/>
    <property type="match status" value="1"/>
</dbReference>
<dbReference type="Gene3D" id="1.10.8.20">
    <property type="entry name" value="N-terminal domain of phosphatidylinositol transfer protein sec14p"/>
    <property type="match status" value="1"/>
</dbReference>
<dbReference type="GO" id="GO:0016020">
    <property type="term" value="C:membrane"/>
    <property type="evidence" value="ECO:0007669"/>
    <property type="project" value="TreeGrafter"/>
</dbReference>
<dbReference type="SMART" id="SM00516">
    <property type="entry name" value="SEC14"/>
    <property type="match status" value="1"/>
</dbReference>
<evidence type="ECO:0000313" key="2">
    <source>
        <dbReference type="EMBL" id="CAH0099876.1"/>
    </source>
</evidence>
<organism evidence="2 3">
    <name type="scientific">Daphnia galeata</name>
    <dbReference type="NCBI Taxonomy" id="27404"/>
    <lineage>
        <taxon>Eukaryota</taxon>
        <taxon>Metazoa</taxon>
        <taxon>Ecdysozoa</taxon>
        <taxon>Arthropoda</taxon>
        <taxon>Crustacea</taxon>
        <taxon>Branchiopoda</taxon>
        <taxon>Diplostraca</taxon>
        <taxon>Cladocera</taxon>
        <taxon>Anomopoda</taxon>
        <taxon>Daphniidae</taxon>
        <taxon>Daphnia</taxon>
    </lineage>
</organism>
<evidence type="ECO:0000259" key="1">
    <source>
        <dbReference type="PROSITE" id="PS50191"/>
    </source>
</evidence>
<accession>A0A8J2RC90</accession>
<keyword evidence="3" id="KW-1185">Reference proteome</keyword>
<dbReference type="EMBL" id="CAKKLH010000026">
    <property type="protein sequence ID" value="CAH0099876.1"/>
    <property type="molecule type" value="Genomic_DNA"/>
</dbReference>
<dbReference type="Gene3D" id="3.40.525.10">
    <property type="entry name" value="CRAL-TRIO lipid binding domain"/>
    <property type="match status" value="1"/>
</dbReference>
<dbReference type="SUPFAM" id="SSF46938">
    <property type="entry name" value="CRAL/TRIO N-terminal domain"/>
    <property type="match status" value="1"/>
</dbReference>
<dbReference type="Proteomes" id="UP000789390">
    <property type="component" value="Unassembled WGS sequence"/>
</dbReference>
<comment type="caution">
    <text evidence="2">The sequence shown here is derived from an EMBL/GenBank/DDBJ whole genome shotgun (WGS) entry which is preliminary data.</text>
</comment>
<dbReference type="OrthoDB" id="75724at2759"/>
<name>A0A8J2RC90_9CRUS</name>
<dbReference type="InterPro" id="IPR036865">
    <property type="entry name" value="CRAL-TRIO_dom_sf"/>
</dbReference>
<dbReference type="InterPro" id="IPR001251">
    <property type="entry name" value="CRAL-TRIO_dom"/>
</dbReference>
<dbReference type="PANTHER" id="PTHR10174:SF130">
    <property type="entry name" value="ALPHA-TOCOPHEROL TRANSFER PROTEIN-LIKE"/>
    <property type="match status" value="1"/>
</dbReference>
<dbReference type="CDD" id="cd00170">
    <property type="entry name" value="SEC14"/>
    <property type="match status" value="1"/>
</dbReference>
<feature type="domain" description="CRAL-TRIO" evidence="1">
    <location>
        <begin position="92"/>
        <end position="253"/>
    </location>
</feature>
<reference evidence="2" key="1">
    <citation type="submission" date="2021-11" db="EMBL/GenBank/DDBJ databases">
        <authorList>
            <person name="Schell T."/>
        </authorList>
    </citation>
    <scope>NUCLEOTIDE SEQUENCE</scope>
    <source>
        <strain evidence="2">M5</strain>
    </source>
</reference>
<sequence length="274" mass="32137">MFDEVNGLMCLRALVDESTLEYPIKEELLLCFLRARKYNVDRAFKSVSIESLLSNSTKLIFIKICFNRQLKNYMKMVKNYPELFTNLSAHKLRFQLKEQLQIVYKSRDKQGRRIFIFRAGRWNPKECSLDDIFRCNLFCLQQLASNLDSQINGIVAIVDLENLSLNQARHFTPNYAKKIAELLIETFPISFQIIHIVNQNWIVHTLMSIIWPFLSPKIQKRLLYHGSCWASLHEYVDAADLPEDYGGFRERLDCLKLSETKVPIDETCNLFNLN</sequence>
<dbReference type="InterPro" id="IPR036273">
    <property type="entry name" value="CRAL/TRIO_N_dom_sf"/>
</dbReference>
<proteinExistence type="predicted"/>
<gene>
    <name evidence="2" type="ORF">DGAL_LOCUS2034</name>
</gene>